<feature type="transmembrane region" description="Helical" evidence="6">
    <location>
        <begin position="74"/>
        <end position="92"/>
    </location>
</feature>
<dbReference type="InterPro" id="IPR003740">
    <property type="entry name" value="YitT"/>
</dbReference>
<keyword evidence="3 6" id="KW-0812">Transmembrane</keyword>
<dbReference type="PANTHER" id="PTHR33545">
    <property type="entry name" value="UPF0750 MEMBRANE PROTEIN YITT-RELATED"/>
    <property type="match status" value="1"/>
</dbReference>
<dbReference type="InterPro" id="IPR019264">
    <property type="entry name" value="DUF2179"/>
</dbReference>
<dbReference type="PIRSF" id="PIRSF006483">
    <property type="entry name" value="Membrane_protein_YitT"/>
    <property type="match status" value="1"/>
</dbReference>
<gene>
    <name evidence="8" type="ORF">DW099_12350</name>
</gene>
<proteinExistence type="predicted"/>
<dbReference type="GeneID" id="83003430"/>
<dbReference type="OrthoDB" id="9779786at2"/>
<comment type="subcellular location">
    <subcellularLocation>
        <location evidence="1">Cell membrane</location>
        <topology evidence="1">Multi-pass membrane protein</topology>
    </subcellularLocation>
</comment>
<feature type="transmembrane region" description="Helical" evidence="6">
    <location>
        <begin position="173"/>
        <end position="203"/>
    </location>
</feature>
<feature type="domain" description="DUF2179" evidence="7">
    <location>
        <begin position="220"/>
        <end position="273"/>
    </location>
</feature>
<evidence type="ECO:0000313" key="8">
    <source>
        <dbReference type="EMBL" id="RHJ87481.1"/>
    </source>
</evidence>
<keyword evidence="5 6" id="KW-0472">Membrane</keyword>
<evidence type="ECO:0000313" key="9">
    <source>
        <dbReference type="Proteomes" id="UP000284841"/>
    </source>
</evidence>
<organism evidence="8 9">
    <name type="scientific">Emergencia timonensis</name>
    <dbReference type="NCBI Taxonomy" id="1776384"/>
    <lineage>
        <taxon>Bacteria</taxon>
        <taxon>Bacillati</taxon>
        <taxon>Bacillota</taxon>
        <taxon>Clostridia</taxon>
        <taxon>Peptostreptococcales</taxon>
        <taxon>Anaerovoracaceae</taxon>
        <taxon>Emergencia</taxon>
    </lineage>
</organism>
<feature type="transmembrane region" description="Helical" evidence="6">
    <location>
        <begin position="144"/>
        <end position="167"/>
    </location>
</feature>
<dbReference type="RefSeq" id="WP_067534686.1">
    <property type="nucleotide sequence ID" value="NZ_AP025567.1"/>
</dbReference>
<evidence type="ECO:0000256" key="1">
    <source>
        <dbReference type="ARBA" id="ARBA00004651"/>
    </source>
</evidence>
<evidence type="ECO:0000256" key="6">
    <source>
        <dbReference type="SAM" id="Phobius"/>
    </source>
</evidence>
<sequence>MKKIIINYIGILMGLALAAFGVVAFILPNGIMIGSATGIGRLIQHFYGIPVSYTVAVVNGLLFALGFAVLGKKFALSIVVSTFAYPMFINFFERLDFLADLTDNALLAAIYGGVLIGVGLGIVIKSGASTGGTDIVAIIFNRKLGIPVGLPMYLIDFSILVSQVFFAKGSEEVLLGIMMTFLYSMVADKVVVAGGSAVQLVIISQKYEEIRRRLAELVVGNTVFYGESGYLGNRRDILLCVISGRELNRVQNEILALDPEAFMTINSVKEVKGRGFSFERGKAKQIRSEKAKLSRT</sequence>
<evidence type="ECO:0000256" key="4">
    <source>
        <dbReference type="ARBA" id="ARBA00022989"/>
    </source>
</evidence>
<keyword evidence="2" id="KW-1003">Cell membrane</keyword>
<dbReference type="Pfam" id="PF02588">
    <property type="entry name" value="YitT_membrane"/>
    <property type="match status" value="1"/>
</dbReference>
<feature type="transmembrane region" description="Helical" evidence="6">
    <location>
        <begin position="47"/>
        <end position="67"/>
    </location>
</feature>
<dbReference type="EMBL" id="QRMS01000003">
    <property type="protein sequence ID" value="RHJ87481.1"/>
    <property type="molecule type" value="Genomic_DNA"/>
</dbReference>
<comment type="caution">
    <text evidence="8">The sequence shown here is derived from an EMBL/GenBank/DDBJ whole genome shotgun (WGS) entry which is preliminary data.</text>
</comment>
<dbReference type="InterPro" id="IPR051461">
    <property type="entry name" value="UPF0750_membrane"/>
</dbReference>
<reference evidence="8 9" key="1">
    <citation type="submission" date="2018-08" db="EMBL/GenBank/DDBJ databases">
        <title>A genome reference for cultivated species of the human gut microbiota.</title>
        <authorList>
            <person name="Zou Y."/>
            <person name="Xue W."/>
            <person name="Luo G."/>
        </authorList>
    </citation>
    <scope>NUCLEOTIDE SEQUENCE [LARGE SCALE GENOMIC DNA]</scope>
    <source>
        <strain evidence="8 9">AM07-24</strain>
    </source>
</reference>
<dbReference type="PANTHER" id="PTHR33545:SF5">
    <property type="entry name" value="UPF0750 MEMBRANE PROTEIN YITT"/>
    <property type="match status" value="1"/>
</dbReference>
<dbReference type="GO" id="GO:0005886">
    <property type="term" value="C:plasma membrane"/>
    <property type="evidence" value="ECO:0007669"/>
    <property type="project" value="UniProtKB-SubCell"/>
</dbReference>
<evidence type="ECO:0000256" key="2">
    <source>
        <dbReference type="ARBA" id="ARBA00022475"/>
    </source>
</evidence>
<evidence type="ECO:0000256" key="5">
    <source>
        <dbReference type="ARBA" id="ARBA00023136"/>
    </source>
</evidence>
<keyword evidence="4 6" id="KW-1133">Transmembrane helix</keyword>
<evidence type="ECO:0000259" key="7">
    <source>
        <dbReference type="Pfam" id="PF10035"/>
    </source>
</evidence>
<protein>
    <submittedName>
        <fullName evidence="8">YitT family protein</fullName>
    </submittedName>
</protein>
<feature type="transmembrane region" description="Helical" evidence="6">
    <location>
        <begin position="5"/>
        <end position="27"/>
    </location>
</feature>
<keyword evidence="9" id="KW-1185">Reference proteome</keyword>
<dbReference type="Gene3D" id="3.30.70.120">
    <property type="match status" value="1"/>
</dbReference>
<feature type="transmembrane region" description="Helical" evidence="6">
    <location>
        <begin position="104"/>
        <end position="124"/>
    </location>
</feature>
<dbReference type="AlphaFoldDB" id="A0A415E1I4"/>
<dbReference type="STRING" id="1776384.GCA_900086585_01042"/>
<dbReference type="InterPro" id="IPR015867">
    <property type="entry name" value="N-reg_PII/ATP_PRibTrfase_C"/>
</dbReference>
<dbReference type="Pfam" id="PF10035">
    <property type="entry name" value="DUF2179"/>
    <property type="match status" value="1"/>
</dbReference>
<accession>A0A415E1I4</accession>
<evidence type="ECO:0000256" key="3">
    <source>
        <dbReference type="ARBA" id="ARBA00022692"/>
    </source>
</evidence>
<name>A0A415E1I4_9FIRM</name>
<dbReference type="CDD" id="cd16380">
    <property type="entry name" value="YitT_C"/>
    <property type="match status" value="1"/>
</dbReference>
<dbReference type="Proteomes" id="UP000284841">
    <property type="component" value="Unassembled WGS sequence"/>
</dbReference>